<dbReference type="PANTHER" id="PTHR43471">
    <property type="entry name" value="ABC TRANSPORTER PERMEASE"/>
    <property type="match status" value="1"/>
</dbReference>
<dbReference type="Proteomes" id="UP000095552">
    <property type="component" value="Unassembled WGS sequence"/>
</dbReference>
<keyword evidence="4 5" id="KW-0472">Membrane</keyword>
<dbReference type="Gene3D" id="3.40.190.10">
    <property type="entry name" value="Periplasmic binding protein-like II"/>
    <property type="match status" value="1"/>
</dbReference>
<comment type="subcellular location">
    <subcellularLocation>
        <location evidence="1">Membrane</location>
        <topology evidence="1">Multi-pass membrane protein</topology>
    </subcellularLocation>
</comment>
<evidence type="ECO:0000256" key="5">
    <source>
        <dbReference type="SAM" id="Phobius"/>
    </source>
</evidence>
<reference evidence="7 8" key="1">
    <citation type="submission" date="2016-08" db="EMBL/GenBank/DDBJ databases">
        <title>Draft genome of Fabibacter sp. strain SK-8.</title>
        <authorList>
            <person name="Wong S.-K."/>
            <person name="Hamasaki K."/>
            <person name="Yoshizawa S."/>
        </authorList>
    </citation>
    <scope>NUCLEOTIDE SEQUENCE [LARGE SCALE GENOMIC DNA]</scope>
    <source>
        <strain evidence="7 8">SK-8</strain>
    </source>
</reference>
<evidence type="ECO:0000313" key="8">
    <source>
        <dbReference type="Proteomes" id="UP000095552"/>
    </source>
</evidence>
<dbReference type="GO" id="GO:0016020">
    <property type="term" value="C:membrane"/>
    <property type="evidence" value="ECO:0007669"/>
    <property type="project" value="UniProtKB-SubCell"/>
</dbReference>
<dbReference type="InterPro" id="IPR013525">
    <property type="entry name" value="ABC2_TM"/>
</dbReference>
<organism evidence="7 8">
    <name type="scientific">Roseivirga misakiensis</name>
    <dbReference type="NCBI Taxonomy" id="1563681"/>
    <lineage>
        <taxon>Bacteria</taxon>
        <taxon>Pseudomonadati</taxon>
        <taxon>Bacteroidota</taxon>
        <taxon>Cytophagia</taxon>
        <taxon>Cytophagales</taxon>
        <taxon>Roseivirgaceae</taxon>
        <taxon>Roseivirga</taxon>
    </lineage>
</organism>
<accession>A0A1E5T5G1</accession>
<dbReference type="STRING" id="1563681.BFP71_02720"/>
<dbReference type="Pfam" id="PF12698">
    <property type="entry name" value="ABC2_membrane_3"/>
    <property type="match status" value="1"/>
</dbReference>
<feature type="transmembrane region" description="Helical" evidence="5">
    <location>
        <begin position="369"/>
        <end position="389"/>
    </location>
</feature>
<feature type="transmembrane region" description="Helical" evidence="5">
    <location>
        <begin position="234"/>
        <end position="262"/>
    </location>
</feature>
<feature type="transmembrane region" description="Helical" evidence="5">
    <location>
        <begin position="181"/>
        <end position="201"/>
    </location>
</feature>
<gene>
    <name evidence="7" type="ORF">BFP71_02720</name>
</gene>
<proteinExistence type="predicted"/>
<dbReference type="EMBL" id="MDGQ01000003">
    <property type="protein sequence ID" value="OEK06600.1"/>
    <property type="molecule type" value="Genomic_DNA"/>
</dbReference>
<feature type="transmembrane region" description="Helical" evidence="5">
    <location>
        <begin position="20"/>
        <end position="42"/>
    </location>
</feature>
<dbReference type="SUPFAM" id="SSF53850">
    <property type="entry name" value="Periplasmic binding protein-like II"/>
    <property type="match status" value="1"/>
</dbReference>
<feature type="transmembrane region" description="Helical" evidence="5">
    <location>
        <begin position="299"/>
        <end position="323"/>
    </location>
</feature>
<keyword evidence="3 5" id="KW-1133">Transmembrane helix</keyword>
<evidence type="ECO:0000256" key="4">
    <source>
        <dbReference type="ARBA" id="ARBA00023136"/>
    </source>
</evidence>
<evidence type="ECO:0000256" key="3">
    <source>
        <dbReference type="ARBA" id="ARBA00022989"/>
    </source>
</evidence>
<dbReference type="GO" id="GO:0140359">
    <property type="term" value="F:ABC-type transporter activity"/>
    <property type="evidence" value="ECO:0007669"/>
    <property type="project" value="InterPro"/>
</dbReference>
<name>A0A1E5T5G1_9BACT</name>
<sequence length="443" mass="49292">MKQIFLVLKREYLTRVQKKSFLLATILTPLIFPAIIVTIVYFSTREKDARSDEILVLDKSGLFQDVFDVNSYNFKYIEGELETAKNNFIDEGAFGLLYIPEVDLSDVSVKNFDGFELYSKTNASVSSIDRMERNIRNKLEEIKLEKSGLDPVVIDNLQVSVNLSSFNVSESGETKKSNSKLSFAIGYGTGFLIYMFIFIYGSQIMQSVLDEKTSRIVEVIVSSVRPFQLMMGKVLGVGAVGFTQLLIWFVLIGGLSTVGLSIMAGNSDAIMEAASQQVPGEAIEQLTEQQEMVMEIRSLIGSVPVVKILLCFLFYFLGAYFLYGALYAAIGSAVDSIQDASQFMFPIILPILAAIMSMFFVLEDPNGGLAVTLSLIPLTSPIIMMARLPFGVPDWQLALSMVLLIAGFMGTIWFAGRIYRIGILMYGVKVNYKTLAKWFTMKV</sequence>
<evidence type="ECO:0000256" key="1">
    <source>
        <dbReference type="ARBA" id="ARBA00004141"/>
    </source>
</evidence>
<feature type="domain" description="ABC-2 type transporter transmembrane" evidence="6">
    <location>
        <begin position="19"/>
        <end position="415"/>
    </location>
</feature>
<feature type="transmembrane region" description="Helical" evidence="5">
    <location>
        <begin position="343"/>
        <end position="362"/>
    </location>
</feature>
<dbReference type="PANTHER" id="PTHR43471:SF3">
    <property type="entry name" value="ABC TRANSPORTER PERMEASE PROTEIN NATB"/>
    <property type="match status" value="1"/>
</dbReference>
<dbReference type="RefSeq" id="WP_069833912.1">
    <property type="nucleotide sequence ID" value="NZ_MDGQ01000003.1"/>
</dbReference>
<dbReference type="OrthoDB" id="9768837at2"/>
<protein>
    <submittedName>
        <fullName evidence="7">ABC transporter permease</fullName>
    </submittedName>
</protein>
<evidence type="ECO:0000256" key="2">
    <source>
        <dbReference type="ARBA" id="ARBA00022692"/>
    </source>
</evidence>
<evidence type="ECO:0000259" key="6">
    <source>
        <dbReference type="Pfam" id="PF12698"/>
    </source>
</evidence>
<dbReference type="AlphaFoldDB" id="A0A1E5T5G1"/>
<evidence type="ECO:0000313" key="7">
    <source>
        <dbReference type="EMBL" id="OEK06600.1"/>
    </source>
</evidence>
<keyword evidence="2 5" id="KW-0812">Transmembrane</keyword>
<comment type="caution">
    <text evidence="7">The sequence shown here is derived from an EMBL/GenBank/DDBJ whole genome shotgun (WGS) entry which is preliminary data.</text>
</comment>
<feature type="transmembrane region" description="Helical" evidence="5">
    <location>
        <begin position="395"/>
        <end position="415"/>
    </location>
</feature>
<keyword evidence="8" id="KW-1185">Reference proteome</keyword>